<dbReference type="InterPro" id="IPR014729">
    <property type="entry name" value="Rossmann-like_a/b/a_fold"/>
</dbReference>
<evidence type="ECO:0000256" key="11">
    <source>
        <dbReference type="RuleBase" id="RU363038"/>
    </source>
</evidence>
<evidence type="ECO:0000256" key="1">
    <source>
        <dbReference type="ARBA" id="ARBA00004496"/>
    </source>
</evidence>
<evidence type="ECO:0000259" key="13">
    <source>
        <dbReference type="SMART" id="SM01016"/>
    </source>
</evidence>
<dbReference type="EC" id="6.1.1.19" evidence="10"/>
<dbReference type="GO" id="GO:0005737">
    <property type="term" value="C:cytoplasm"/>
    <property type="evidence" value="ECO:0007669"/>
    <property type="project" value="UniProtKB-SubCell"/>
</dbReference>
<comment type="similarity">
    <text evidence="2 10 11">Belongs to the class-I aminoacyl-tRNA synthetase family.</text>
</comment>
<organism evidence="14 15">
    <name type="scientific">Paenibacillus montaniterrae</name>
    <dbReference type="NCBI Taxonomy" id="429341"/>
    <lineage>
        <taxon>Bacteria</taxon>
        <taxon>Bacillati</taxon>
        <taxon>Bacillota</taxon>
        <taxon>Bacilli</taxon>
        <taxon>Bacillales</taxon>
        <taxon>Paenibacillaceae</taxon>
        <taxon>Paenibacillus</taxon>
    </lineage>
</organism>
<gene>
    <name evidence="10 14" type="primary">argS</name>
    <name evidence="14" type="ORF">J40TS1_53160</name>
</gene>
<dbReference type="GO" id="GO:0004814">
    <property type="term" value="F:arginine-tRNA ligase activity"/>
    <property type="evidence" value="ECO:0007669"/>
    <property type="project" value="UniProtKB-UniRule"/>
</dbReference>
<dbReference type="Gene3D" id="1.10.730.10">
    <property type="entry name" value="Isoleucyl-tRNA Synthetase, Domain 1"/>
    <property type="match status" value="1"/>
</dbReference>
<dbReference type="SUPFAM" id="SSF55190">
    <property type="entry name" value="Arginyl-tRNA synthetase (ArgRS), N-terminal 'additional' domain"/>
    <property type="match status" value="1"/>
</dbReference>
<dbReference type="HAMAP" id="MF_00123">
    <property type="entry name" value="Arg_tRNA_synth"/>
    <property type="match status" value="1"/>
</dbReference>
<evidence type="ECO:0000256" key="3">
    <source>
        <dbReference type="ARBA" id="ARBA00022490"/>
    </source>
</evidence>
<dbReference type="FunFam" id="3.40.50.620:FF:000116">
    <property type="entry name" value="Arginine--tRNA ligase"/>
    <property type="match status" value="1"/>
</dbReference>
<dbReference type="GO" id="GO:0006420">
    <property type="term" value="P:arginyl-tRNA aminoacylation"/>
    <property type="evidence" value="ECO:0007669"/>
    <property type="project" value="UniProtKB-UniRule"/>
</dbReference>
<dbReference type="NCBIfam" id="TIGR00456">
    <property type="entry name" value="argS"/>
    <property type="match status" value="1"/>
</dbReference>
<feature type="domain" description="DALR anticodon binding" evidence="12">
    <location>
        <begin position="450"/>
        <end position="572"/>
    </location>
</feature>
<comment type="caution">
    <text evidence="14">The sequence shown here is derived from an EMBL/GenBank/DDBJ whole genome shotgun (WGS) entry which is preliminary data.</text>
</comment>
<dbReference type="Pfam" id="PF00750">
    <property type="entry name" value="tRNA-synt_1d"/>
    <property type="match status" value="1"/>
</dbReference>
<reference evidence="14" key="1">
    <citation type="submission" date="2021-03" db="EMBL/GenBank/DDBJ databases">
        <title>Antimicrobial resistance genes in bacteria isolated from Japanese honey, and their potential for conferring macrolide and lincosamide resistance in the American foulbrood pathogen Paenibacillus larvae.</title>
        <authorList>
            <person name="Okamoto M."/>
            <person name="Kumagai M."/>
            <person name="Kanamori H."/>
            <person name="Takamatsu D."/>
        </authorList>
    </citation>
    <scope>NUCLEOTIDE SEQUENCE</scope>
    <source>
        <strain evidence="14">J40TS1</strain>
    </source>
</reference>
<dbReference type="Gene3D" id="3.30.1360.70">
    <property type="entry name" value="Arginyl tRNA synthetase N-terminal domain"/>
    <property type="match status" value="1"/>
</dbReference>
<evidence type="ECO:0000256" key="5">
    <source>
        <dbReference type="ARBA" id="ARBA00022741"/>
    </source>
</evidence>
<evidence type="ECO:0000256" key="6">
    <source>
        <dbReference type="ARBA" id="ARBA00022840"/>
    </source>
</evidence>
<evidence type="ECO:0000256" key="7">
    <source>
        <dbReference type="ARBA" id="ARBA00022917"/>
    </source>
</evidence>
<keyword evidence="8 10" id="KW-0030">Aminoacyl-tRNA synthetase</keyword>
<evidence type="ECO:0000256" key="4">
    <source>
        <dbReference type="ARBA" id="ARBA00022598"/>
    </source>
</evidence>
<dbReference type="PRINTS" id="PR01038">
    <property type="entry name" value="TRNASYNTHARG"/>
</dbReference>
<dbReference type="InterPro" id="IPR036695">
    <property type="entry name" value="Arg-tRNA-synth_N_sf"/>
</dbReference>
<proteinExistence type="inferred from homology"/>
<evidence type="ECO:0000313" key="14">
    <source>
        <dbReference type="EMBL" id="GIP19674.1"/>
    </source>
</evidence>
<evidence type="ECO:0000313" key="15">
    <source>
        <dbReference type="Proteomes" id="UP000683139"/>
    </source>
</evidence>
<dbReference type="RefSeq" id="WP_213520643.1">
    <property type="nucleotide sequence ID" value="NZ_BOSE01000019.1"/>
</dbReference>
<sequence length="572" mass="65071">MEMYKTIIAKQLSSLLEQVTEEEIKALMAYPQHADMGDLCLPCFKLSKLYRKAPQQIAEQLAEQLSGDIIERVEAVAGYVNIYLEKSKLVQQLVQQVLNEADKFGARNIGQGKTIVIDFSSPNIAKPFHIAHLRSTVIGHALYRIFTFLGYNCVRINHLGDWGTQFGKLIVAYRLWGNEQRIAEHGIDELLQLYVKFHEQAEHDPSLEEQARQWFVRMEAGDEEALQLWRRFVDISVAEFKRIYALLGVEFDSYAGESFYNDKMERVVSELKHKQLLVEDDGASLVRLDDYQMPPALILKKDGSSLYHTRDIAAALYRKSAYSFDKAIYVTDYAQNLHFQQWFKIIELLGYEWHKDLLHVAFGRVSLEGMGLSTRKGNIIRLEEVLKQAIAKTKAIIEERNPTLADKDEVARQVGVGAIIFNDLSASRIKDIVFSWEDALSFEGETGPYVQYAHARACNVLRKAEQKFGEIEFKSLGAEAFAALTDEASIQVVKQLAQFSEKVELAMNKLEPSIISRYTVDLAQSFNQFYHHNPILNAEENVRQARLALVQAVQIVLGKGLELVGITAPKEM</sequence>
<keyword evidence="7 10" id="KW-0648">Protein biosynthesis</keyword>
<keyword evidence="4 10" id="KW-0436">Ligase</keyword>
<comment type="subcellular location">
    <subcellularLocation>
        <location evidence="1 10">Cytoplasm</location>
    </subcellularLocation>
</comment>
<keyword evidence="5 10" id="KW-0547">Nucleotide-binding</keyword>
<name>A0A920D277_9BACL</name>
<feature type="short sequence motif" description="'HIGH' region" evidence="10">
    <location>
        <begin position="122"/>
        <end position="132"/>
    </location>
</feature>
<comment type="catalytic activity">
    <reaction evidence="9 10">
        <text>tRNA(Arg) + L-arginine + ATP = L-arginyl-tRNA(Arg) + AMP + diphosphate</text>
        <dbReference type="Rhea" id="RHEA:20301"/>
        <dbReference type="Rhea" id="RHEA-COMP:9658"/>
        <dbReference type="Rhea" id="RHEA-COMP:9673"/>
        <dbReference type="ChEBI" id="CHEBI:30616"/>
        <dbReference type="ChEBI" id="CHEBI:32682"/>
        <dbReference type="ChEBI" id="CHEBI:33019"/>
        <dbReference type="ChEBI" id="CHEBI:78442"/>
        <dbReference type="ChEBI" id="CHEBI:78513"/>
        <dbReference type="ChEBI" id="CHEBI:456215"/>
        <dbReference type="EC" id="6.1.1.19"/>
    </reaction>
</comment>
<evidence type="ECO:0000256" key="9">
    <source>
        <dbReference type="ARBA" id="ARBA00049339"/>
    </source>
</evidence>
<comment type="subunit">
    <text evidence="10">Monomer.</text>
</comment>
<keyword evidence="3 10" id="KW-0963">Cytoplasm</keyword>
<dbReference type="InterPro" id="IPR005148">
    <property type="entry name" value="Arg-tRNA-synth_N"/>
</dbReference>
<dbReference type="Pfam" id="PF03485">
    <property type="entry name" value="Arg_tRNA_synt_N"/>
    <property type="match status" value="1"/>
</dbReference>
<dbReference type="InterPro" id="IPR009080">
    <property type="entry name" value="tRNAsynth_Ia_anticodon-bd"/>
</dbReference>
<keyword evidence="6 10" id="KW-0067">ATP-binding</keyword>
<dbReference type="InterPro" id="IPR001278">
    <property type="entry name" value="Arg-tRNA-ligase"/>
</dbReference>
<evidence type="ECO:0000256" key="2">
    <source>
        <dbReference type="ARBA" id="ARBA00005594"/>
    </source>
</evidence>
<dbReference type="FunFam" id="1.10.730.10:FF:000008">
    <property type="entry name" value="Arginine--tRNA ligase"/>
    <property type="match status" value="1"/>
</dbReference>
<dbReference type="Gene3D" id="3.40.50.620">
    <property type="entry name" value="HUPs"/>
    <property type="match status" value="1"/>
</dbReference>
<dbReference type="Proteomes" id="UP000683139">
    <property type="component" value="Unassembled WGS sequence"/>
</dbReference>
<dbReference type="PANTHER" id="PTHR11956">
    <property type="entry name" value="ARGINYL-TRNA SYNTHETASE"/>
    <property type="match status" value="1"/>
</dbReference>
<feature type="domain" description="Arginyl tRNA synthetase N-terminal" evidence="13">
    <location>
        <begin position="2"/>
        <end position="84"/>
    </location>
</feature>
<dbReference type="SUPFAM" id="SSF52374">
    <property type="entry name" value="Nucleotidylyl transferase"/>
    <property type="match status" value="1"/>
</dbReference>
<evidence type="ECO:0000256" key="10">
    <source>
        <dbReference type="HAMAP-Rule" id="MF_00123"/>
    </source>
</evidence>
<dbReference type="EMBL" id="BOSE01000019">
    <property type="protein sequence ID" value="GIP19674.1"/>
    <property type="molecule type" value="Genomic_DNA"/>
</dbReference>
<dbReference type="InterPro" id="IPR008909">
    <property type="entry name" value="DALR_anticod-bd"/>
</dbReference>
<dbReference type="InterPro" id="IPR035684">
    <property type="entry name" value="ArgRS_core"/>
</dbReference>
<evidence type="ECO:0000259" key="12">
    <source>
        <dbReference type="SMART" id="SM00836"/>
    </source>
</evidence>
<dbReference type="AlphaFoldDB" id="A0A920D277"/>
<dbReference type="PANTHER" id="PTHR11956:SF5">
    <property type="entry name" value="ARGININE--TRNA LIGASE, CYTOPLASMIC"/>
    <property type="match status" value="1"/>
</dbReference>
<evidence type="ECO:0000256" key="8">
    <source>
        <dbReference type="ARBA" id="ARBA00023146"/>
    </source>
</evidence>
<dbReference type="CDD" id="cd07956">
    <property type="entry name" value="Anticodon_Ia_Arg"/>
    <property type="match status" value="1"/>
</dbReference>
<dbReference type="SMART" id="SM01016">
    <property type="entry name" value="Arg_tRNA_synt_N"/>
    <property type="match status" value="1"/>
</dbReference>
<dbReference type="Pfam" id="PF05746">
    <property type="entry name" value="DALR_1"/>
    <property type="match status" value="1"/>
</dbReference>
<protein>
    <recommendedName>
        <fullName evidence="10">Arginine--tRNA ligase</fullName>
        <ecNumber evidence="10">6.1.1.19</ecNumber>
    </recommendedName>
    <alternativeName>
        <fullName evidence="10">Arginyl-tRNA synthetase</fullName>
        <shortName evidence="10">ArgRS</shortName>
    </alternativeName>
</protein>
<dbReference type="SUPFAM" id="SSF47323">
    <property type="entry name" value="Anticodon-binding domain of a subclass of class I aminoacyl-tRNA synthetases"/>
    <property type="match status" value="1"/>
</dbReference>
<keyword evidence="15" id="KW-1185">Reference proteome</keyword>
<dbReference type="GO" id="GO:0005524">
    <property type="term" value="F:ATP binding"/>
    <property type="evidence" value="ECO:0007669"/>
    <property type="project" value="UniProtKB-UniRule"/>
</dbReference>
<dbReference type="SMART" id="SM00836">
    <property type="entry name" value="DALR_1"/>
    <property type="match status" value="1"/>
</dbReference>
<dbReference type="CDD" id="cd00671">
    <property type="entry name" value="ArgRS_core"/>
    <property type="match status" value="1"/>
</dbReference>
<accession>A0A920D277</accession>